<dbReference type="EMBL" id="CP101509">
    <property type="protein sequence ID" value="UTV29777.1"/>
    <property type="molecule type" value="Genomic_DNA"/>
</dbReference>
<dbReference type="Pfam" id="PF00085">
    <property type="entry name" value="Thioredoxin"/>
    <property type="match status" value="1"/>
</dbReference>
<evidence type="ECO:0000259" key="3">
    <source>
        <dbReference type="PROSITE" id="PS51352"/>
    </source>
</evidence>
<keyword evidence="1" id="KW-0676">Redox-active center</keyword>
<gene>
    <name evidence="4" type="ORF">NNL38_22475</name>
</gene>
<keyword evidence="2" id="KW-1133">Transmembrane helix</keyword>
<dbReference type="PANTHER" id="PTHR42852:SF17">
    <property type="entry name" value="THIOREDOXIN-LIKE PROTEIN HI_1115"/>
    <property type="match status" value="1"/>
</dbReference>
<dbReference type="SUPFAM" id="SSF52833">
    <property type="entry name" value="Thioredoxin-like"/>
    <property type="match status" value="1"/>
</dbReference>
<name>A0ABY5GKL1_9GAMM</name>
<dbReference type="PROSITE" id="PS00194">
    <property type="entry name" value="THIOREDOXIN_1"/>
    <property type="match status" value="1"/>
</dbReference>
<dbReference type="CDD" id="cd03011">
    <property type="entry name" value="TlpA_like_ScsD_MtbDsbE"/>
    <property type="match status" value="1"/>
</dbReference>
<dbReference type="RefSeq" id="WP_255391098.1">
    <property type="nucleotide sequence ID" value="NZ_CP101509.1"/>
</dbReference>
<sequence length="177" mass="19831">MSKPTTPSATPRRKGVKHWLREGAIILVMWIAISSAVDFWRTQDMPEAMLPNTTLQTIDGELVDLIAMSQDHPVLIYFWATWCGACRFVTPTVDWISDHYPVVSIALTSGESRRLKAYLNSHDYSFRVVNDHQGQQGRAWGINATPTIVVLKNGQVQSATTGITTPPGLWLRLLLNE</sequence>
<evidence type="ECO:0000256" key="2">
    <source>
        <dbReference type="SAM" id="Phobius"/>
    </source>
</evidence>
<dbReference type="PANTHER" id="PTHR42852">
    <property type="entry name" value="THIOL:DISULFIDE INTERCHANGE PROTEIN DSBE"/>
    <property type="match status" value="1"/>
</dbReference>
<dbReference type="PRINTS" id="PR00421">
    <property type="entry name" value="THIOREDOXIN"/>
</dbReference>
<dbReference type="InterPro" id="IPR036249">
    <property type="entry name" value="Thioredoxin-like_sf"/>
</dbReference>
<dbReference type="InterPro" id="IPR013766">
    <property type="entry name" value="Thioredoxin_domain"/>
</dbReference>
<dbReference type="Proteomes" id="UP001057998">
    <property type="component" value="Chromosome 2"/>
</dbReference>
<feature type="transmembrane region" description="Helical" evidence="2">
    <location>
        <begin position="20"/>
        <end position="40"/>
    </location>
</feature>
<accession>A0ABY5GKL1</accession>
<dbReference type="InterPro" id="IPR050553">
    <property type="entry name" value="Thioredoxin_ResA/DsbE_sf"/>
</dbReference>
<feature type="domain" description="Thioredoxin" evidence="3">
    <location>
        <begin position="44"/>
        <end position="177"/>
    </location>
</feature>
<keyword evidence="5" id="KW-1185">Reference proteome</keyword>
<evidence type="ECO:0000313" key="4">
    <source>
        <dbReference type="EMBL" id="UTV29777.1"/>
    </source>
</evidence>
<reference evidence="4" key="1">
    <citation type="submission" date="2022-07" db="EMBL/GenBank/DDBJ databases">
        <title>Genome sequencing of Photobacterium atrarenae GJH2-4.</title>
        <authorList>
            <person name="Park S.-J."/>
        </authorList>
    </citation>
    <scope>NUCLEOTIDE SEQUENCE</scope>
    <source>
        <strain evidence="4">GJH2-4</strain>
    </source>
</reference>
<dbReference type="InterPro" id="IPR017937">
    <property type="entry name" value="Thioredoxin_CS"/>
</dbReference>
<evidence type="ECO:0000313" key="5">
    <source>
        <dbReference type="Proteomes" id="UP001057998"/>
    </source>
</evidence>
<evidence type="ECO:0000256" key="1">
    <source>
        <dbReference type="ARBA" id="ARBA00023284"/>
    </source>
</evidence>
<organism evidence="4 5">
    <name type="scientific">Photobacterium atrarenae</name>
    <dbReference type="NCBI Taxonomy" id="865757"/>
    <lineage>
        <taxon>Bacteria</taxon>
        <taxon>Pseudomonadati</taxon>
        <taxon>Pseudomonadota</taxon>
        <taxon>Gammaproteobacteria</taxon>
        <taxon>Vibrionales</taxon>
        <taxon>Vibrionaceae</taxon>
        <taxon>Photobacterium</taxon>
    </lineage>
</organism>
<keyword evidence="2" id="KW-0472">Membrane</keyword>
<dbReference type="PROSITE" id="PS51352">
    <property type="entry name" value="THIOREDOXIN_2"/>
    <property type="match status" value="1"/>
</dbReference>
<dbReference type="Gene3D" id="3.40.30.10">
    <property type="entry name" value="Glutaredoxin"/>
    <property type="match status" value="1"/>
</dbReference>
<keyword evidence="2" id="KW-0812">Transmembrane</keyword>
<proteinExistence type="predicted"/>
<protein>
    <submittedName>
        <fullName evidence="4">Protein disulfide oxidoreductase</fullName>
    </submittedName>
</protein>